<comment type="caution">
    <text evidence="2">The sequence shown here is derived from an EMBL/GenBank/DDBJ whole genome shotgun (WGS) entry which is preliminary data.</text>
</comment>
<evidence type="ECO:0000259" key="1">
    <source>
        <dbReference type="Pfam" id="PF13649"/>
    </source>
</evidence>
<evidence type="ECO:0000313" key="3">
    <source>
        <dbReference type="Proteomes" id="UP001265700"/>
    </source>
</evidence>
<protein>
    <submittedName>
        <fullName evidence="2">Extracellular factor (EF) 3-hydroxypalmitic acid methyl ester biosynthesis protein</fullName>
    </submittedName>
</protein>
<organism evidence="2 3">
    <name type="scientific">Hydrogenophaga palleronii</name>
    <dbReference type="NCBI Taxonomy" id="65655"/>
    <lineage>
        <taxon>Bacteria</taxon>
        <taxon>Pseudomonadati</taxon>
        <taxon>Pseudomonadota</taxon>
        <taxon>Betaproteobacteria</taxon>
        <taxon>Burkholderiales</taxon>
        <taxon>Comamonadaceae</taxon>
        <taxon>Hydrogenophaga</taxon>
    </lineage>
</organism>
<sequence length="473" mass="52740">MHFQRPFDPVVTFRNSQGEAARGTLTSLQRRSLVMEVYNPYSIVQVSEVLSELNIRSGDRSLYKGKAVVVSLLNTGLMAVVSLALIDEWSDLTMTRGESGSVGEQAQRFVEGWFERFKIKRGYLVAVSEIRAYLTEVSRWTDHADFSSALPREADGRVVPAVFQEIASPVMAAAADYFAALEAETRDVPEEDLATYRSFAQASLHPLLLRAPFVYRTFAKPLGYAGDYEMVNQILSDPQQGGTTYFQMINALFLQSAVAQAHRNRIDILVAHLQRATEQAQTLGRPVRILNIGCGPAAEIERFLLGGGDPGSAHFTLLDFSEVTLEHTREKMQTVGRKLGKLVQFQLVNDSVHNLLKRATRADATDASEAYDFAYCAGLFDYLSDKVCSRLLEYMHARTRPGGQVLVTNVHASNSQRGVMEHVLEWYLIYRDEARLQGVLPSRRSDEKIFTDATGVNVFASFHVPALERATVS</sequence>
<dbReference type="InterPro" id="IPR029063">
    <property type="entry name" value="SAM-dependent_MTases_sf"/>
</dbReference>
<dbReference type="Gene3D" id="3.40.50.150">
    <property type="entry name" value="Vaccinia Virus protein VP39"/>
    <property type="match status" value="1"/>
</dbReference>
<dbReference type="Pfam" id="PF13649">
    <property type="entry name" value="Methyltransf_25"/>
    <property type="match status" value="1"/>
</dbReference>
<feature type="domain" description="Methyltransferase" evidence="1">
    <location>
        <begin position="289"/>
        <end position="403"/>
    </location>
</feature>
<gene>
    <name evidence="2" type="ORF">J2W49_001602</name>
</gene>
<proteinExistence type="predicted"/>
<dbReference type="InterPro" id="IPR041698">
    <property type="entry name" value="Methyltransf_25"/>
</dbReference>
<keyword evidence="3" id="KW-1185">Reference proteome</keyword>
<accession>A0ABU1WKS9</accession>
<dbReference type="CDD" id="cd02440">
    <property type="entry name" value="AdoMet_MTases"/>
    <property type="match status" value="1"/>
</dbReference>
<name>A0ABU1WKS9_9BURK</name>
<evidence type="ECO:0000313" key="2">
    <source>
        <dbReference type="EMBL" id="MDR7149647.1"/>
    </source>
</evidence>
<reference evidence="2 3" key="1">
    <citation type="submission" date="2023-07" db="EMBL/GenBank/DDBJ databases">
        <title>Sorghum-associated microbial communities from plants grown in Nebraska, USA.</title>
        <authorList>
            <person name="Schachtman D."/>
        </authorList>
    </citation>
    <scope>NUCLEOTIDE SEQUENCE [LARGE SCALE GENOMIC DNA]</scope>
    <source>
        <strain evidence="2 3">4249</strain>
    </source>
</reference>
<dbReference type="SUPFAM" id="SSF53335">
    <property type="entry name" value="S-adenosyl-L-methionine-dependent methyltransferases"/>
    <property type="match status" value="1"/>
</dbReference>
<dbReference type="Proteomes" id="UP001265700">
    <property type="component" value="Unassembled WGS sequence"/>
</dbReference>
<dbReference type="EMBL" id="JAVDWU010000003">
    <property type="protein sequence ID" value="MDR7149647.1"/>
    <property type="molecule type" value="Genomic_DNA"/>
</dbReference>
<dbReference type="RefSeq" id="WP_310314043.1">
    <property type="nucleotide sequence ID" value="NZ_JAVDWU010000003.1"/>
</dbReference>